<dbReference type="Proteomes" id="UP001362999">
    <property type="component" value="Unassembled WGS sequence"/>
</dbReference>
<gene>
    <name evidence="3" type="ORF">R3P38DRAFT_2646576</name>
</gene>
<evidence type="ECO:0008006" key="5">
    <source>
        <dbReference type="Google" id="ProtNLM"/>
    </source>
</evidence>
<dbReference type="GO" id="GO:0015074">
    <property type="term" value="P:DNA integration"/>
    <property type="evidence" value="ECO:0007669"/>
    <property type="project" value="InterPro"/>
</dbReference>
<dbReference type="SUPFAM" id="SSF56349">
    <property type="entry name" value="DNA breaking-rejoining enzymes"/>
    <property type="match status" value="1"/>
</dbReference>
<evidence type="ECO:0000313" key="3">
    <source>
        <dbReference type="EMBL" id="KAK7006554.1"/>
    </source>
</evidence>
<evidence type="ECO:0000256" key="1">
    <source>
        <dbReference type="ARBA" id="ARBA00023172"/>
    </source>
</evidence>
<dbReference type="AlphaFoldDB" id="A0AAW0ACZ1"/>
<reference evidence="3 4" key="1">
    <citation type="journal article" date="2024" name="J Genomics">
        <title>Draft genome sequencing and assembly of Favolaschia claudopus CIRM-BRFM 2984 isolated from oak limbs.</title>
        <authorList>
            <person name="Navarro D."/>
            <person name="Drula E."/>
            <person name="Chaduli D."/>
            <person name="Cazenave R."/>
            <person name="Ahrendt S."/>
            <person name="Wang J."/>
            <person name="Lipzen A."/>
            <person name="Daum C."/>
            <person name="Barry K."/>
            <person name="Grigoriev I.V."/>
            <person name="Favel A."/>
            <person name="Rosso M.N."/>
            <person name="Martin F."/>
        </authorList>
    </citation>
    <scope>NUCLEOTIDE SEQUENCE [LARGE SCALE GENOMIC DNA]</scope>
    <source>
        <strain evidence="3 4">CIRM-BRFM 2984</strain>
    </source>
</reference>
<proteinExistence type="predicted"/>
<evidence type="ECO:0000313" key="4">
    <source>
        <dbReference type="Proteomes" id="UP001362999"/>
    </source>
</evidence>
<dbReference type="InterPro" id="IPR011010">
    <property type="entry name" value="DNA_brk_join_enz"/>
</dbReference>
<sequence>MPKTPKKPTSKPKTPYTITKGHKRGLLAQSGKATLENIVALQQHGLKANGKAFNTTKKYDESVAAGRRWLEEYVGGKAEGKAKEKKGKNKQTDEDSGSEGSDEESEFEEDVDQIAPDAPEFQSEPDGESSFKFDDPAYRRAFDATPNVHSPEMVSLYLVYKIYGQGRKIGTADTIHAAFKLMWKMRGGDKYRGKWHFNSTTAAWEGNPIDSAKVQDTMAAIKNKCGKDGGDRKHSLAMSEEFMSRMFAWSDEKCPASRYEEKSSTVEEQNLKTKHLAFKCFASTSWIIWSRCFELIKLQRKHVTFGLEDSKAFNTPYFELQLTNRKGWQKRVNKTNKEADLRSGKFKICAQPNLPACDSFNWMTCWVKYLEEDIYKRPLNPDDYIFPATGANGIVQTGEHISHDDVQKWITEFAAGADLPRANGTFSTHCFRRGGAQYRFMFAPVGRRWTLRQVRWWGGWAEGEHRDTLIKYLLDELNTYEDDYSGMLLATQPDTDKTFLGEATSMAPATAENITMLHQSLSADIRTLSTAFDKLLCIVAGAVTAPGKTHFLASHNPSPILLLISCIESTALQPNVQPHLNPSNSAPTTIQIQSLSTPHPIGSGRPAIPISISLPSFPSHPAPAPCVSSVRRPLPDAGLIVPDVPVTLPSGAKSKRSESWIIIVQHWEDGDPAHGLTLDWPKDWLRGTNKPLAMKHTQRRIIATEFIDHYKRDKDSFLEAYPEANQGSSALLAAINKAQEARGDRIARK</sequence>
<dbReference type="GO" id="GO:0006310">
    <property type="term" value="P:DNA recombination"/>
    <property type="evidence" value="ECO:0007669"/>
    <property type="project" value="UniProtKB-KW"/>
</dbReference>
<dbReference type="GO" id="GO:0003677">
    <property type="term" value="F:DNA binding"/>
    <property type="evidence" value="ECO:0007669"/>
    <property type="project" value="InterPro"/>
</dbReference>
<keyword evidence="4" id="KW-1185">Reference proteome</keyword>
<keyword evidence="1" id="KW-0233">DNA recombination</keyword>
<feature type="compositionally biased region" description="Acidic residues" evidence="2">
    <location>
        <begin position="94"/>
        <end position="111"/>
    </location>
</feature>
<organism evidence="3 4">
    <name type="scientific">Favolaschia claudopus</name>
    <dbReference type="NCBI Taxonomy" id="2862362"/>
    <lineage>
        <taxon>Eukaryota</taxon>
        <taxon>Fungi</taxon>
        <taxon>Dikarya</taxon>
        <taxon>Basidiomycota</taxon>
        <taxon>Agaricomycotina</taxon>
        <taxon>Agaricomycetes</taxon>
        <taxon>Agaricomycetidae</taxon>
        <taxon>Agaricales</taxon>
        <taxon>Marasmiineae</taxon>
        <taxon>Mycenaceae</taxon>
        <taxon>Favolaschia</taxon>
    </lineage>
</organism>
<feature type="region of interest" description="Disordered" evidence="2">
    <location>
        <begin position="77"/>
        <end position="111"/>
    </location>
</feature>
<dbReference type="InterPro" id="IPR013762">
    <property type="entry name" value="Integrase-like_cat_sf"/>
</dbReference>
<dbReference type="Gene3D" id="1.10.443.10">
    <property type="entry name" value="Intergrase catalytic core"/>
    <property type="match status" value="1"/>
</dbReference>
<name>A0AAW0ACZ1_9AGAR</name>
<evidence type="ECO:0000256" key="2">
    <source>
        <dbReference type="SAM" id="MobiDB-lite"/>
    </source>
</evidence>
<protein>
    <recommendedName>
        <fullName evidence="5">Tyr recombinase domain-containing protein</fullName>
    </recommendedName>
</protein>
<dbReference type="EMBL" id="JAWWNJ010000075">
    <property type="protein sequence ID" value="KAK7006554.1"/>
    <property type="molecule type" value="Genomic_DNA"/>
</dbReference>
<accession>A0AAW0ACZ1</accession>
<feature type="region of interest" description="Disordered" evidence="2">
    <location>
        <begin position="1"/>
        <end position="25"/>
    </location>
</feature>
<feature type="compositionally biased region" description="Basic residues" evidence="2">
    <location>
        <begin position="1"/>
        <end position="10"/>
    </location>
</feature>
<comment type="caution">
    <text evidence="3">The sequence shown here is derived from an EMBL/GenBank/DDBJ whole genome shotgun (WGS) entry which is preliminary data.</text>
</comment>